<name>A0A1B7X2C9_APHFL</name>
<protein>
    <recommendedName>
        <fullName evidence="4">Secreted protein</fullName>
    </recommendedName>
</protein>
<feature type="signal peptide" evidence="1">
    <location>
        <begin position="1"/>
        <end position="29"/>
    </location>
</feature>
<organism evidence="2 3">
    <name type="scientific">Aphanizomenon flos-aquae WA102</name>
    <dbReference type="NCBI Taxonomy" id="1710896"/>
    <lineage>
        <taxon>Bacteria</taxon>
        <taxon>Bacillati</taxon>
        <taxon>Cyanobacteriota</taxon>
        <taxon>Cyanophyceae</taxon>
        <taxon>Nostocales</taxon>
        <taxon>Aphanizomenonaceae</taxon>
        <taxon>Aphanizomenon</taxon>
    </lineage>
</organism>
<dbReference type="AlphaFoldDB" id="A0A1B7X2C9"/>
<gene>
    <name evidence="2" type="ORF">AN484_12215</name>
</gene>
<evidence type="ECO:0000313" key="3">
    <source>
        <dbReference type="Proteomes" id="UP000092093"/>
    </source>
</evidence>
<evidence type="ECO:0008006" key="4">
    <source>
        <dbReference type="Google" id="ProtNLM"/>
    </source>
</evidence>
<feature type="chain" id="PRO_5008600363" description="Secreted protein" evidence="1">
    <location>
        <begin position="30"/>
        <end position="135"/>
    </location>
</feature>
<sequence length="135" mass="15248">MKKLHKLLMTSIAIVCIFGWNIHSTPVQAKPKTYKCESYKTIDGQWRYRISPALQGSFGKVPNSPSLMSCFIPVSNKKCRYNHNTGDGWQECGKCKKSPNDLFKFCVGEGYGEIIEVPNGGRYRAFMTETSIVLD</sequence>
<keyword evidence="1" id="KW-0732">Signal</keyword>
<dbReference type="Proteomes" id="UP000092093">
    <property type="component" value="Unassembled WGS sequence"/>
</dbReference>
<accession>A0A1B7X2C9</accession>
<proteinExistence type="predicted"/>
<evidence type="ECO:0000256" key="1">
    <source>
        <dbReference type="SAM" id="SignalP"/>
    </source>
</evidence>
<comment type="caution">
    <text evidence="2">The sequence shown here is derived from an EMBL/GenBank/DDBJ whole genome shotgun (WGS) entry which is preliminary data.</text>
</comment>
<dbReference type="EMBL" id="LJOW01000052">
    <property type="protein sequence ID" value="OBQ43499.1"/>
    <property type="molecule type" value="Genomic_DNA"/>
</dbReference>
<evidence type="ECO:0000313" key="2">
    <source>
        <dbReference type="EMBL" id="OBQ43499.1"/>
    </source>
</evidence>
<reference evidence="2 3" key="1">
    <citation type="submission" date="2015-09" db="EMBL/GenBank/DDBJ databases">
        <title>Aphanizomenon flos-aquae WA102.</title>
        <authorList>
            <person name="Driscoll C."/>
        </authorList>
    </citation>
    <scope>NUCLEOTIDE SEQUENCE [LARGE SCALE GENOMIC DNA]</scope>
    <source>
        <strain evidence="2">WA102</strain>
    </source>
</reference>